<reference evidence="2 3" key="1">
    <citation type="journal article" date="2014" name="BMC Genomics">
        <title>Genome sequencing of four Aureobasidium pullulans varieties: biotechnological potential, stress tolerance, and description of new species.</title>
        <authorList>
            <person name="Gostin Ar C."/>
            <person name="Ohm R.A."/>
            <person name="Kogej T."/>
            <person name="Sonjak S."/>
            <person name="Turk M."/>
            <person name="Zajc J."/>
            <person name="Zalar P."/>
            <person name="Grube M."/>
            <person name="Sun H."/>
            <person name="Han J."/>
            <person name="Sharma A."/>
            <person name="Chiniquy J."/>
            <person name="Ngan C.Y."/>
            <person name="Lipzen A."/>
            <person name="Barry K."/>
            <person name="Grigoriev I.V."/>
            <person name="Gunde-Cimerman N."/>
        </authorList>
    </citation>
    <scope>NUCLEOTIDE SEQUENCE [LARGE SCALE GENOMIC DNA]</scope>
    <source>
        <strain evidence="2 3">CBS 110374</strain>
    </source>
</reference>
<dbReference type="HOGENOM" id="CLU_008809_1_1_1"/>
<evidence type="ECO:0000313" key="2">
    <source>
        <dbReference type="EMBL" id="KEQ66144.1"/>
    </source>
</evidence>
<dbReference type="GeneID" id="63919312"/>
<evidence type="ECO:0000256" key="1">
    <source>
        <dbReference type="SAM" id="Phobius"/>
    </source>
</evidence>
<proteinExistence type="predicted"/>
<organism evidence="2 3">
    <name type="scientific">Aureobasidium melanogenum (strain CBS 110374)</name>
    <name type="common">Aureobasidium pullulans var. melanogenum</name>
    <dbReference type="NCBI Taxonomy" id="1043003"/>
    <lineage>
        <taxon>Eukaryota</taxon>
        <taxon>Fungi</taxon>
        <taxon>Dikarya</taxon>
        <taxon>Ascomycota</taxon>
        <taxon>Pezizomycotina</taxon>
        <taxon>Dothideomycetes</taxon>
        <taxon>Dothideomycetidae</taxon>
        <taxon>Dothideales</taxon>
        <taxon>Saccotheciaceae</taxon>
        <taxon>Aureobasidium</taxon>
    </lineage>
</organism>
<name>A0A074W3R2_AURM1</name>
<sequence length="645" mass="70365">MLNSVLVHWRALCILYGSLLASTAFAVGHHFYYQSLAGQPVSTENELAIGSWAGVPSQKFNTAVGNTLASFFRTSLSITVTTAYCQIVWRALKASTTEVNIVDAISGILTNPLGFLNLGAWSKSALLFPLAIAIWLLPIASIFTPATLTVITASRTSYDLADVPSIDFNSQNFPWIVLNSDGCTYEYRGTSFEVQRFATAAVGQGAVLSINAPGNRPNVSYTQQFGGPVLQCSDVRDPLRGEILDNVNTTSWDDGIPYAYLAWSPTDTSSMPFQSGLQSNGQHLLQPIAIGPQHTPGAPEVLFVASLPSFRSPRMMNQMDPNWDYIAKATIVQCSLVNATYSAMYNWTNGVRDLTVTTTPSGRNVSHPNSHPERVGCTDSRLDSAFIQDYTYTAVLEAFMNIIRGYVSAPTPNGLVTGTEAMNTALGTTQELFALRNQTAGGVRALDTLGQQYWPGVTVELQANSTSNLRPILELMFQNLTMSLMSSPLLQPDHDTPHYPPPVNITIVTYYSQYEYAAAMLGLAYGTAVLMATIIVVLGCIAIFSSGLSYSSSFSTVLRTTSHASVSTEISREDAVGQDPLPKHLAEATITFEHVVRAREIQLGRLCADDRDHPFYKTDRKLSFSGLGMYVLWSFIHFHVVKQSD</sequence>
<keyword evidence="1" id="KW-0472">Membrane</keyword>
<gene>
    <name evidence="2" type="ORF">M437DRAFT_72949</name>
</gene>
<feature type="transmembrane region" description="Helical" evidence="1">
    <location>
        <begin position="523"/>
        <end position="544"/>
    </location>
</feature>
<dbReference type="AlphaFoldDB" id="A0A074W3R2"/>
<keyword evidence="1" id="KW-1133">Transmembrane helix</keyword>
<feature type="transmembrane region" description="Helical" evidence="1">
    <location>
        <begin position="622"/>
        <end position="641"/>
    </location>
</feature>
<dbReference type="Proteomes" id="UP000030672">
    <property type="component" value="Unassembled WGS sequence"/>
</dbReference>
<protein>
    <submittedName>
        <fullName evidence="2">Uncharacterized protein</fullName>
    </submittedName>
</protein>
<dbReference type="EMBL" id="KL584826">
    <property type="protein sequence ID" value="KEQ66144.1"/>
    <property type="molecule type" value="Genomic_DNA"/>
</dbReference>
<keyword evidence="1" id="KW-0812">Transmembrane</keyword>
<feature type="transmembrane region" description="Helical" evidence="1">
    <location>
        <begin position="126"/>
        <end position="151"/>
    </location>
</feature>
<dbReference type="STRING" id="1043003.A0A074W3R2"/>
<dbReference type="RefSeq" id="XP_040883167.1">
    <property type="nucleotide sequence ID" value="XM_041025939.1"/>
</dbReference>
<evidence type="ECO:0000313" key="3">
    <source>
        <dbReference type="Proteomes" id="UP000030672"/>
    </source>
</evidence>
<accession>A0A074W3R2</accession>
<keyword evidence="3" id="KW-1185">Reference proteome</keyword>
<dbReference type="PANTHER" id="PTHR35041:SF6">
    <property type="entry name" value="FORMYLMETHIONINE DEFORMYLASE-LIKE PROTEIN-RELATED"/>
    <property type="match status" value="1"/>
</dbReference>
<dbReference type="PANTHER" id="PTHR35041">
    <property type="entry name" value="MEDIATOR OF RNA POLYMERASE II TRANSCRIPTION SUBUNIT 1"/>
    <property type="match status" value="1"/>
</dbReference>